<dbReference type="InterPro" id="IPR000914">
    <property type="entry name" value="SBP_5_dom"/>
</dbReference>
<dbReference type="CDD" id="cd00995">
    <property type="entry name" value="PBP2_NikA_DppA_OppA_like"/>
    <property type="match status" value="1"/>
</dbReference>
<organism evidence="5 6">
    <name type="scientific">Jiangella asiatica</name>
    <dbReference type="NCBI Taxonomy" id="2530372"/>
    <lineage>
        <taxon>Bacteria</taxon>
        <taxon>Bacillati</taxon>
        <taxon>Actinomycetota</taxon>
        <taxon>Actinomycetes</taxon>
        <taxon>Jiangellales</taxon>
        <taxon>Jiangellaceae</taxon>
        <taxon>Jiangella</taxon>
    </lineage>
</organism>
<dbReference type="PROSITE" id="PS51257">
    <property type="entry name" value="PROKAR_LIPOPROTEIN"/>
    <property type="match status" value="1"/>
</dbReference>
<comment type="similarity">
    <text evidence="1">Belongs to the bacterial solute-binding protein 5 family.</text>
</comment>
<evidence type="ECO:0000313" key="5">
    <source>
        <dbReference type="EMBL" id="TDE01185.1"/>
    </source>
</evidence>
<dbReference type="Pfam" id="PF00496">
    <property type="entry name" value="SBP_bac_5"/>
    <property type="match status" value="1"/>
</dbReference>
<dbReference type="EMBL" id="SMKZ01000043">
    <property type="protein sequence ID" value="TDE01185.1"/>
    <property type="molecule type" value="Genomic_DNA"/>
</dbReference>
<keyword evidence="3" id="KW-0732">Signal</keyword>
<dbReference type="GO" id="GO:0043190">
    <property type="term" value="C:ATP-binding cassette (ABC) transporter complex"/>
    <property type="evidence" value="ECO:0007669"/>
    <property type="project" value="InterPro"/>
</dbReference>
<evidence type="ECO:0000256" key="3">
    <source>
        <dbReference type="ARBA" id="ARBA00022729"/>
    </source>
</evidence>
<dbReference type="InterPro" id="IPR039424">
    <property type="entry name" value="SBP_5"/>
</dbReference>
<reference evidence="5 6" key="1">
    <citation type="submission" date="2019-03" db="EMBL/GenBank/DDBJ databases">
        <title>Draft genome sequences of novel Actinobacteria.</title>
        <authorList>
            <person name="Sahin N."/>
            <person name="Ay H."/>
            <person name="Saygin H."/>
        </authorList>
    </citation>
    <scope>NUCLEOTIDE SEQUENCE [LARGE SCALE GENOMIC DNA]</scope>
    <source>
        <strain evidence="5 6">5K138</strain>
    </source>
</reference>
<dbReference type="PANTHER" id="PTHR30290:SF9">
    <property type="entry name" value="OLIGOPEPTIDE-BINDING PROTEIN APPA"/>
    <property type="match status" value="1"/>
</dbReference>
<dbReference type="InterPro" id="IPR030678">
    <property type="entry name" value="Peptide/Ni-bd"/>
</dbReference>
<dbReference type="PIRSF" id="PIRSF002741">
    <property type="entry name" value="MppA"/>
    <property type="match status" value="1"/>
</dbReference>
<name>A0A4R5CTQ0_9ACTN</name>
<keyword evidence="6" id="KW-1185">Reference proteome</keyword>
<dbReference type="PANTHER" id="PTHR30290">
    <property type="entry name" value="PERIPLASMIC BINDING COMPONENT OF ABC TRANSPORTER"/>
    <property type="match status" value="1"/>
</dbReference>
<accession>A0A4R5CTQ0</accession>
<dbReference type="GO" id="GO:1904680">
    <property type="term" value="F:peptide transmembrane transporter activity"/>
    <property type="evidence" value="ECO:0007669"/>
    <property type="project" value="TreeGrafter"/>
</dbReference>
<dbReference type="GO" id="GO:0042597">
    <property type="term" value="C:periplasmic space"/>
    <property type="evidence" value="ECO:0007669"/>
    <property type="project" value="UniProtKB-ARBA"/>
</dbReference>
<comment type="caution">
    <text evidence="5">The sequence shown here is derived from an EMBL/GenBank/DDBJ whole genome shotgun (WGS) entry which is preliminary data.</text>
</comment>
<dbReference type="OrthoDB" id="9046151at2"/>
<evidence type="ECO:0000256" key="2">
    <source>
        <dbReference type="ARBA" id="ARBA00022448"/>
    </source>
</evidence>
<dbReference type="InParanoid" id="A0A4R5CTQ0"/>
<proteinExistence type="inferred from homology"/>
<dbReference type="Proteomes" id="UP000294739">
    <property type="component" value="Unassembled WGS sequence"/>
</dbReference>
<keyword evidence="2" id="KW-0813">Transport</keyword>
<feature type="domain" description="Solute-binding protein family 5" evidence="4">
    <location>
        <begin position="94"/>
        <end position="455"/>
    </location>
</feature>
<sequence length="551" mass="59372">MRFDGKELSVMRKFVRRSAPLAGIVATVVLVAAGCVSDPTSSDDSGGDATSALNVYLYQKPTPNFGPLAQVAGGDYVPSTLIFDSLVAWDADNKLAPRLAEDFSISDDGKTFTFTLREGLEWSDGEPLTSRDILFTFNLVANPAAGASVAPNFAAVEGVDALASGSSEVASGFSAPDDRTFVVTASEPSMGLLSLIGTTLIIPEHVLGDIPVEQVADDGYFSSPTVSSGPYEYVSYETDQYVELTANPHYYEDVSVDTLYLRTLTQDVATAQLGSGEIDLVQISSTDLASVERMENVAVTSAEDPGFTRLAVNVEQPRFQDPRVRQAMLYAIDRQGIVDTVLGGHGTVVNSPFKGEAVADDLNPYPYDPDLARQLLQEAGWDSSRPVTLSYAPGTRDRDTTATIVQENLSAVGIDVRLSPVPPAENLARIQSADPDDFDMTLYGGGNYSDPANVIPIVSCATKQPAGANNGRFCSEELDAVMAEANRLEDESGRTALYQEASRIENEQVSQIWLYETEILWAHNTRFEGFVPGGDLSRSSMWNAAQWRMAD</sequence>
<protein>
    <submittedName>
        <fullName evidence="5">ABC transporter substrate-binding protein</fullName>
    </submittedName>
</protein>
<evidence type="ECO:0000259" key="4">
    <source>
        <dbReference type="Pfam" id="PF00496"/>
    </source>
</evidence>
<dbReference type="GO" id="GO:0015833">
    <property type="term" value="P:peptide transport"/>
    <property type="evidence" value="ECO:0007669"/>
    <property type="project" value="TreeGrafter"/>
</dbReference>
<dbReference type="Gene3D" id="3.90.76.10">
    <property type="entry name" value="Dipeptide-binding Protein, Domain 1"/>
    <property type="match status" value="1"/>
</dbReference>
<dbReference type="AlphaFoldDB" id="A0A4R5CTQ0"/>
<dbReference type="Gene3D" id="3.10.105.10">
    <property type="entry name" value="Dipeptide-binding Protein, Domain 3"/>
    <property type="match status" value="1"/>
</dbReference>
<evidence type="ECO:0000313" key="6">
    <source>
        <dbReference type="Proteomes" id="UP000294739"/>
    </source>
</evidence>
<dbReference type="Gene3D" id="3.40.190.10">
    <property type="entry name" value="Periplasmic binding protein-like II"/>
    <property type="match status" value="1"/>
</dbReference>
<evidence type="ECO:0000256" key="1">
    <source>
        <dbReference type="ARBA" id="ARBA00005695"/>
    </source>
</evidence>
<dbReference type="SUPFAM" id="SSF53850">
    <property type="entry name" value="Periplasmic binding protein-like II"/>
    <property type="match status" value="1"/>
</dbReference>
<gene>
    <name evidence="5" type="ORF">E1269_23775</name>
</gene>